<evidence type="ECO:0000313" key="1">
    <source>
        <dbReference type="EMBL" id="CAB52960.1"/>
    </source>
</evidence>
<dbReference type="KEGG" id="sco:SCO0045"/>
<protein>
    <submittedName>
        <fullName evidence="1">Uncharacterized protein</fullName>
    </submittedName>
</protein>
<dbReference type="EMBL" id="AL645882">
    <property type="protein sequence ID" value="CAB52960.1"/>
    <property type="molecule type" value="Genomic_DNA"/>
</dbReference>
<dbReference type="Proteomes" id="UP000001973">
    <property type="component" value="Chromosome"/>
</dbReference>
<sequence length="42" mass="4628">MGFSRQRYGARKRPGAGQAQHLVIHEMVANDTVTIATMILSD</sequence>
<proteinExistence type="predicted"/>
<organism evidence="1 2">
    <name type="scientific">Streptomyces coelicolor (strain ATCC BAA-471 / A3(2) / M145)</name>
    <dbReference type="NCBI Taxonomy" id="100226"/>
    <lineage>
        <taxon>Bacteria</taxon>
        <taxon>Bacillati</taxon>
        <taxon>Actinomycetota</taxon>
        <taxon>Actinomycetes</taxon>
        <taxon>Kitasatosporales</taxon>
        <taxon>Streptomycetaceae</taxon>
        <taxon>Streptomyces</taxon>
        <taxon>Streptomyces albidoflavus group</taxon>
    </lineage>
</organism>
<evidence type="ECO:0000313" key="2">
    <source>
        <dbReference type="Proteomes" id="UP000001973"/>
    </source>
</evidence>
<keyword evidence="2" id="KW-1185">Reference proteome</keyword>
<dbReference type="EMBL" id="AL939104">
    <property type="protein sequence ID" value="CAB52960.1"/>
    <property type="molecule type" value="Genomic_DNA"/>
</dbReference>
<gene>
    <name evidence="1" type="ordered locus">SCO0045</name>
    <name evidence="1" type="ORF">SCJ4.26c</name>
</gene>
<dbReference type="AlphaFoldDB" id="Q9S1U7"/>
<dbReference type="PIR" id="T37109">
    <property type="entry name" value="T37109"/>
</dbReference>
<dbReference type="PaxDb" id="100226-SCO0045"/>
<dbReference type="HOGENOM" id="CLU_3258233_0_0_11"/>
<reference evidence="1 2" key="2">
    <citation type="journal article" date="2002" name="Nature">
        <title>Complete genome sequence of the model actinomycete Streptomyces coelicolor A3(2).</title>
        <authorList>
            <person name="Bentley S.D."/>
            <person name="Chater K.F."/>
            <person name="Cerdeno-Tarraga A.M."/>
            <person name="Challis G.L."/>
            <person name="Thomson N.R."/>
            <person name="James K.D."/>
            <person name="Harris D.E."/>
            <person name="Quail M.A."/>
            <person name="Kieser H."/>
            <person name="Harper D."/>
            <person name="Bateman A."/>
            <person name="Brown S."/>
            <person name="Chandra G."/>
            <person name="Chen C.W."/>
            <person name="Collins M."/>
            <person name="Cronin A."/>
            <person name="Fraser A."/>
            <person name="Goble A."/>
            <person name="Hidalgo J."/>
            <person name="Hornsby T."/>
            <person name="Howarth S."/>
            <person name="Huang C.H."/>
            <person name="Kieser T."/>
            <person name="Larke L."/>
            <person name="Murphy L."/>
            <person name="Oliver K."/>
            <person name="O'Neil S."/>
            <person name="Rabbinowitsch E."/>
            <person name="Rajandream M.A."/>
            <person name="Rutherford K."/>
            <person name="Rutter S."/>
            <person name="Seeger K."/>
            <person name="Saunders D."/>
            <person name="Sharp S."/>
            <person name="Squares R."/>
            <person name="Squares S."/>
            <person name="Taylor K."/>
            <person name="Warren T."/>
            <person name="Wietzorrek A."/>
            <person name="Woodward J."/>
            <person name="Barrell B.G."/>
            <person name="Parkhill J."/>
            <person name="Hopwood D.A."/>
        </authorList>
    </citation>
    <scope>NUCLEOTIDE SEQUENCE [LARGE SCALE GENOMIC DNA]</scope>
    <source>
        <strain evidence="2">ATCC BAA-471 / A3(2) / M145</strain>
    </source>
</reference>
<dbReference type="InParanoid" id="Q9S1U7"/>
<reference evidence="1 2" key="1">
    <citation type="journal article" date="1996" name="Mol. Microbiol.">
        <title>A set of ordered cosmids and a detailed genetic and physical map for the 8 Mb Streptomyces coelicolor A3(2) chromosome.</title>
        <authorList>
            <person name="Redenbach M."/>
            <person name="Kieser H.M."/>
            <person name="Denapaite D."/>
            <person name="Eichner A."/>
            <person name="Cullum J."/>
            <person name="Kinashi H."/>
            <person name="Hopwood D.A."/>
        </authorList>
    </citation>
    <scope>NUCLEOTIDE SEQUENCE [LARGE SCALE GENOMIC DNA]</scope>
    <source>
        <strain evidence="2">ATCC BAA-471 / A3(2) / M145</strain>
    </source>
</reference>
<name>Q9S1U7_STRCO</name>
<accession>Q9S1U7</accession>